<evidence type="ECO:0000313" key="4">
    <source>
        <dbReference type="Proteomes" id="UP001148614"/>
    </source>
</evidence>
<sequence>MNGPETEIKFVPKQVIPTTPQLYDELVGSCFQSLAKVSLTFAPIADGDAIQDVGCGTGVGTAAIVEAISGKSVSVTIKGTDINESALKLYEVKAARDNWPAEAIKDDADASSFKDNTFNLSLGNALIFVLPNDGIDTVKEIYRTLKPGGKAIINTWKYLPNFLPIQAASKATRPEGSPLPRAGSEKWSQPEYLRSIIEKGGFEKDKIVIETSPVFYHTAEMDRYANMLWSFIGGTTSVGWLRSDEENWEKAIEVVKQEVRKTEGYQEVPGNKGILRFVANIAIATK</sequence>
<comment type="similarity">
    <text evidence="1">Belongs to the methyltransferase superfamily. LaeA methyltransferase family.</text>
</comment>
<dbReference type="CDD" id="cd02440">
    <property type="entry name" value="AdoMet_MTases"/>
    <property type="match status" value="1"/>
</dbReference>
<dbReference type="PANTHER" id="PTHR43591:SF105">
    <property type="entry name" value="METHYLTRANSFERASE DOMAIN-CONTAINING PROTEIN-RELATED"/>
    <property type="match status" value="1"/>
</dbReference>
<evidence type="ECO:0000256" key="1">
    <source>
        <dbReference type="ARBA" id="ARBA00038158"/>
    </source>
</evidence>
<dbReference type="Gene3D" id="3.40.50.150">
    <property type="entry name" value="Vaccinia Virus protein VP39"/>
    <property type="match status" value="1"/>
</dbReference>
<dbReference type="Proteomes" id="UP001148614">
    <property type="component" value="Unassembled WGS sequence"/>
</dbReference>
<evidence type="ECO:0000313" key="3">
    <source>
        <dbReference type="EMBL" id="KAJ3576527.1"/>
    </source>
</evidence>
<dbReference type="EMBL" id="JANPWZ010000471">
    <property type="protein sequence ID" value="KAJ3576527.1"/>
    <property type="molecule type" value="Genomic_DNA"/>
</dbReference>
<dbReference type="InterPro" id="IPR029063">
    <property type="entry name" value="SAM-dependent_MTases_sf"/>
</dbReference>
<dbReference type="GO" id="GO:0008168">
    <property type="term" value="F:methyltransferase activity"/>
    <property type="evidence" value="ECO:0007669"/>
    <property type="project" value="TreeGrafter"/>
</dbReference>
<name>A0A9W8TPB8_9PEZI</name>
<dbReference type="InterPro" id="IPR041698">
    <property type="entry name" value="Methyltransf_25"/>
</dbReference>
<gene>
    <name evidence="3" type="ORF">NPX13_g3671</name>
</gene>
<dbReference type="AlphaFoldDB" id="A0A9W8TPB8"/>
<dbReference type="PANTHER" id="PTHR43591">
    <property type="entry name" value="METHYLTRANSFERASE"/>
    <property type="match status" value="1"/>
</dbReference>
<feature type="domain" description="Methyltransferase" evidence="2">
    <location>
        <begin position="51"/>
        <end position="149"/>
    </location>
</feature>
<organism evidence="3 4">
    <name type="scientific">Xylaria arbuscula</name>
    <dbReference type="NCBI Taxonomy" id="114810"/>
    <lineage>
        <taxon>Eukaryota</taxon>
        <taxon>Fungi</taxon>
        <taxon>Dikarya</taxon>
        <taxon>Ascomycota</taxon>
        <taxon>Pezizomycotina</taxon>
        <taxon>Sordariomycetes</taxon>
        <taxon>Xylariomycetidae</taxon>
        <taxon>Xylariales</taxon>
        <taxon>Xylariaceae</taxon>
        <taxon>Xylaria</taxon>
    </lineage>
</organism>
<dbReference type="SUPFAM" id="SSF53335">
    <property type="entry name" value="S-adenosyl-L-methionine-dependent methyltransferases"/>
    <property type="match status" value="1"/>
</dbReference>
<evidence type="ECO:0000259" key="2">
    <source>
        <dbReference type="Pfam" id="PF13649"/>
    </source>
</evidence>
<dbReference type="VEuPathDB" id="FungiDB:F4678DRAFT_420074"/>
<reference evidence="3" key="1">
    <citation type="submission" date="2022-07" db="EMBL/GenBank/DDBJ databases">
        <title>Genome Sequence of Xylaria arbuscula.</title>
        <authorList>
            <person name="Buettner E."/>
        </authorList>
    </citation>
    <scope>NUCLEOTIDE SEQUENCE</scope>
    <source>
        <strain evidence="3">VT107</strain>
    </source>
</reference>
<keyword evidence="4" id="KW-1185">Reference proteome</keyword>
<dbReference type="Pfam" id="PF13649">
    <property type="entry name" value="Methyltransf_25"/>
    <property type="match status" value="1"/>
</dbReference>
<accession>A0A9W8TPB8</accession>
<protein>
    <recommendedName>
        <fullName evidence="2">Methyltransferase domain-containing protein</fullName>
    </recommendedName>
</protein>
<comment type="caution">
    <text evidence="3">The sequence shown here is derived from an EMBL/GenBank/DDBJ whole genome shotgun (WGS) entry which is preliminary data.</text>
</comment>
<proteinExistence type="inferred from homology"/>